<dbReference type="EMBL" id="CAJJDO010000011">
    <property type="protein sequence ID" value="CAD8142530.1"/>
    <property type="molecule type" value="Genomic_DNA"/>
</dbReference>
<accession>A0A8S1SRF7</accession>
<evidence type="ECO:0000313" key="2">
    <source>
        <dbReference type="Proteomes" id="UP000689195"/>
    </source>
</evidence>
<comment type="caution">
    <text evidence="1">The sequence shown here is derived from an EMBL/GenBank/DDBJ whole genome shotgun (WGS) entry which is preliminary data.</text>
</comment>
<organism evidence="1 2">
    <name type="scientific">Paramecium pentaurelia</name>
    <dbReference type="NCBI Taxonomy" id="43138"/>
    <lineage>
        <taxon>Eukaryota</taxon>
        <taxon>Sar</taxon>
        <taxon>Alveolata</taxon>
        <taxon>Ciliophora</taxon>
        <taxon>Intramacronucleata</taxon>
        <taxon>Oligohymenophorea</taxon>
        <taxon>Peniculida</taxon>
        <taxon>Parameciidae</taxon>
        <taxon>Paramecium</taxon>
    </lineage>
</organism>
<name>A0A8S1SRF7_9CILI</name>
<proteinExistence type="predicted"/>
<gene>
    <name evidence="1" type="ORF">PPENT_87.1.T0110208</name>
</gene>
<sequence>MSMHLKSYQINQIFELNQKSDIIIVLNNGKRIKEQQKILKQKVQSYFIIKSQFASIIK</sequence>
<keyword evidence="2" id="KW-1185">Reference proteome</keyword>
<dbReference type="AlphaFoldDB" id="A0A8S1SRF7"/>
<evidence type="ECO:0000313" key="1">
    <source>
        <dbReference type="EMBL" id="CAD8142530.1"/>
    </source>
</evidence>
<reference evidence="1" key="1">
    <citation type="submission" date="2021-01" db="EMBL/GenBank/DDBJ databases">
        <authorList>
            <consortium name="Genoscope - CEA"/>
            <person name="William W."/>
        </authorList>
    </citation>
    <scope>NUCLEOTIDE SEQUENCE</scope>
</reference>
<dbReference type="Proteomes" id="UP000689195">
    <property type="component" value="Unassembled WGS sequence"/>
</dbReference>
<protein>
    <submittedName>
        <fullName evidence="1">Uncharacterized protein</fullName>
    </submittedName>
</protein>